<dbReference type="Proteomes" id="UP001180453">
    <property type="component" value="Unassembled WGS sequence"/>
</dbReference>
<comment type="caution">
    <text evidence="2">The sequence shown here is derived from an EMBL/GenBank/DDBJ whole genome shotgun (WGS) entry which is preliminary data.</text>
</comment>
<gene>
    <name evidence="2" type="ORF">J2X20_004595</name>
</gene>
<evidence type="ECO:0000313" key="3">
    <source>
        <dbReference type="Proteomes" id="UP001180453"/>
    </source>
</evidence>
<keyword evidence="3" id="KW-1185">Reference proteome</keyword>
<evidence type="ECO:0000256" key="1">
    <source>
        <dbReference type="SAM" id="MobiDB-lite"/>
    </source>
</evidence>
<dbReference type="RefSeq" id="WP_310270059.1">
    <property type="nucleotide sequence ID" value="NZ_JAVDXU010000004.1"/>
</dbReference>
<feature type="region of interest" description="Disordered" evidence="1">
    <location>
        <begin position="55"/>
        <end position="83"/>
    </location>
</feature>
<dbReference type="EMBL" id="JAVDXU010000004">
    <property type="protein sequence ID" value="MDR7271921.1"/>
    <property type="molecule type" value="Genomic_DNA"/>
</dbReference>
<proteinExistence type="predicted"/>
<evidence type="ECO:0000313" key="2">
    <source>
        <dbReference type="EMBL" id="MDR7271921.1"/>
    </source>
</evidence>
<feature type="compositionally biased region" description="Low complexity" evidence="1">
    <location>
        <begin position="55"/>
        <end position="70"/>
    </location>
</feature>
<sequence>MGVKKHGIWLLAIVLAIGASAAYYSLADDGYGKRDAVPTTNSHLRIPAAGEGALASNNLSSASSPESPGATPINPSRPPPLSPRRAIEVAQQSGLAHDAIVAARAIRTCQYMSGAGRKALDVVAERGVRKTPRPISELMAQLESTERACQELDASMIGQYEPMLRKAMEGGERGAAALWWLTPEAKALTSVSGESAALDLLRRDAMQCDLLSFPAYKVTAIRFPKSFDRNEVAAINAASVQLLKDRKLKTDRIEDLSRMFLAPSQALELGVDESVKNAKTVEILNSCPQGRSSRGR</sequence>
<reference evidence="2 3" key="1">
    <citation type="submission" date="2023-07" db="EMBL/GenBank/DDBJ databases">
        <title>Sorghum-associated microbial communities from plants grown in Nebraska, USA.</title>
        <authorList>
            <person name="Schachtman D."/>
        </authorList>
    </citation>
    <scope>NUCLEOTIDE SEQUENCE [LARGE SCALE GENOMIC DNA]</scope>
    <source>
        <strain evidence="2 3">BE314</strain>
    </source>
</reference>
<name>A0ABU1YSV0_ROSSA</name>
<organism evidence="2 3">
    <name type="scientific">Roseateles saccharophilus</name>
    <name type="common">Pseudomonas saccharophila</name>
    <dbReference type="NCBI Taxonomy" id="304"/>
    <lineage>
        <taxon>Bacteria</taxon>
        <taxon>Pseudomonadati</taxon>
        <taxon>Pseudomonadota</taxon>
        <taxon>Betaproteobacteria</taxon>
        <taxon>Burkholderiales</taxon>
        <taxon>Sphaerotilaceae</taxon>
        <taxon>Roseateles</taxon>
    </lineage>
</organism>
<accession>A0ABU1YSV0</accession>
<protein>
    <submittedName>
        <fullName evidence="2">Uncharacterized protein</fullName>
    </submittedName>
</protein>